<protein>
    <submittedName>
        <fullName evidence="3 4">Uncharacterized protein LOC117563294</fullName>
    </submittedName>
</protein>
<sequence length="983" mass="110806">MFRLYELYSLYSQNKMYRSSTLWCLCEKLPRSILHVAPTPKVWCEVCGRRRRPQACSTSSSDEEKPEAEHRQPVQRVVEETNAYVMPQKLNKAAKKPKPVYLNSNCLKCGRQSKPSSIVQQEPKVKDSTSNRVYMGRHGHYRKPKRLHAKRHDEMINNYVEPMEPPPPPSPPPSNSPPVNGSESVWEPPDNNMPKPVAFAQNGFTRPPRDPQPENLFVSDLIPLDKPITDVASGAISKRPSPHRPLCSHYSRPLPTLSRVVSQILVDHKVRAKGGGLPAKQNVSKDSSCASQFSPFNSYEGPSEDALVGPGVRQMLLQPRALHIQSRNHFPSTKLSTFDSEPSSECSTSSAHFDMPTAPPAERQCHSYTAGPPLQMRDMMNAVALSGLSDNSASSSSHKSTNSTLPGREESVRSCDDEEPELTKKSNDADMGPTAIMEKLLWLIDQHPTDDATPDPNSLLAQTDASLMDTQVKSDGIIDKHSESVKVLLQFVKNLHIEGTNKNSIPSTILNNDIEDNLQTSADSPLPELHISNDMSNEFYLNTSNKSAGDAKYINVLSNGNNVKYLGKRETSHLTGNGGTSIWSFITRFFKAKHYTETTTALDDSAVISIVTDELKPLKSAENLHYGAINQFPKKHNFQDKKSINQIVSSNSNNRNCRKCGLHRAAQVEYKKSCRFYSSASNARQTARLSMSNCLKMHHKQTIKSAPKTCHEKHVNTKMQAMNLTKHFENKYYSVNEESKKSFGLKERIQNVQQNSEESVTTSTIFESCNTSVGSVLDGLKSAPLPRDIELLALLQRRLIHKRTKLPTVYQVASTIETIRFECSEIIKPKMTSYTVEMGRVEYSTLENFRLNKHCGLIEFRIPDIRKDVSKQVKANEYNIKYSTTSESSKYFEDSLLESNTTPSKRQMLAVWPGHAFSYRKRRKKSKTMQELKSAINDDRSADEDDNAQTDHKKREVQDTWISNELVQKKIHEMMIKPIRLLN</sequence>
<evidence type="ECO:0000313" key="3">
    <source>
        <dbReference type="RefSeq" id="XP_051858155.1"/>
    </source>
</evidence>
<accession>A0A9C6SLB3</accession>
<feature type="compositionally biased region" description="Pro residues" evidence="1">
    <location>
        <begin position="163"/>
        <end position="176"/>
    </location>
</feature>
<name>A0A9C6SLB3_DROAB</name>
<evidence type="ECO:0000256" key="1">
    <source>
        <dbReference type="SAM" id="MobiDB-lite"/>
    </source>
</evidence>
<evidence type="ECO:0000313" key="2">
    <source>
        <dbReference type="Proteomes" id="UP000515160"/>
    </source>
</evidence>
<dbReference type="GeneID" id="117563294"/>
<dbReference type="Proteomes" id="UP000515160">
    <property type="component" value="Chromosome 2L"/>
</dbReference>
<proteinExistence type="predicted"/>
<feature type="compositionally biased region" description="Low complexity" evidence="1">
    <location>
        <begin position="340"/>
        <end position="350"/>
    </location>
</feature>
<dbReference type="OrthoDB" id="7873011at2759"/>
<feature type="region of interest" description="Disordered" evidence="1">
    <location>
        <begin position="934"/>
        <end position="956"/>
    </location>
</feature>
<feature type="region of interest" description="Disordered" evidence="1">
    <location>
        <begin position="388"/>
        <end position="431"/>
    </location>
</feature>
<feature type="compositionally biased region" description="Low complexity" evidence="1">
    <location>
        <begin position="388"/>
        <end position="403"/>
    </location>
</feature>
<reference evidence="3 4" key="1">
    <citation type="submission" date="2025-04" db="UniProtKB">
        <authorList>
            <consortium name="RefSeq"/>
        </authorList>
    </citation>
    <scope>IDENTIFICATION</scope>
    <source>
        <strain evidence="3 4">15112-1751.03</strain>
        <tissue evidence="3 4">Whole Adult</tissue>
    </source>
</reference>
<dbReference type="RefSeq" id="XP_051858155.1">
    <property type="nucleotide sequence ID" value="XM_052002195.1"/>
</dbReference>
<feature type="region of interest" description="Disordered" evidence="1">
    <location>
        <begin position="332"/>
        <end position="373"/>
    </location>
</feature>
<feature type="compositionally biased region" description="Basic and acidic residues" evidence="1">
    <location>
        <begin position="407"/>
        <end position="428"/>
    </location>
</feature>
<dbReference type="RefSeq" id="XP_051858156.1">
    <property type="nucleotide sequence ID" value="XM_052002196.1"/>
</dbReference>
<dbReference type="AlphaFoldDB" id="A0A9C6SLB3"/>
<evidence type="ECO:0000313" key="4">
    <source>
        <dbReference type="RefSeq" id="XP_051858156.1"/>
    </source>
</evidence>
<feature type="region of interest" description="Disordered" evidence="1">
    <location>
        <begin position="159"/>
        <end position="214"/>
    </location>
</feature>
<organism evidence="2 3">
    <name type="scientific">Drosophila albomicans</name>
    <name type="common">Fruit fly</name>
    <dbReference type="NCBI Taxonomy" id="7291"/>
    <lineage>
        <taxon>Eukaryota</taxon>
        <taxon>Metazoa</taxon>
        <taxon>Ecdysozoa</taxon>
        <taxon>Arthropoda</taxon>
        <taxon>Hexapoda</taxon>
        <taxon>Insecta</taxon>
        <taxon>Pterygota</taxon>
        <taxon>Neoptera</taxon>
        <taxon>Endopterygota</taxon>
        <taxon>Diptera</taxon>
        <taxon>Brachycera</taxon>
        <taxon>Muscomorpha</taxon>
        <taxon>Ephydroidea</taxon>
        <taxon>Drosophilidae</taxon>
        <taxon>Drosophila</taxon>
    </lineage>
</organism>
<keyword evidence="2" id="KW-1185">Reference proteome</keyword>
<gene>
    <name evidence="3 4" type="primary">LOC117563294</name>
</gene>